<evidence type="ECO:0000256" key="2">
    <source>
        <dbReference type="SAM" id="SignalP"/>
    </source>
</evidence>
<evidence type="ECO:0000256" key="1">
    <source>
        <dbReference type="ARBA" id="ARBA00022729"/>
    </source>
</evidence>
<feature type="signal peptide" evidence="2">
    <location>
        <begin position="1"/>
        <end position="18"/>
    </location>
</feature>
<keyword evidence="5" id="KW-1185">Reference proteome</keyword>
<evidence type="ECO:0000313" key="4">
    <source>
        <dbReference type="EMBL" id="MDR4951478.1"/>
    </source>
</evidence>
<sequence>MRNLSFILLLFITSILYAQTAPSIQWQKSMGGSNVDLFHFVEPTSDGGYIVSGSTFSNNGDLTQNFGSRDAWIIKFDFNGNIQWQKLLGGSQAELFHSIRETSDGGYILAGGSTSADGNLTSNNGFEDYWIVKLDSTGDIEWQKSMGGSDRDIAKDILQTSDEGYIIAGTSYSNDGDVLGNHGGADIWIIKTNSAGNVQWQKSLGSSSVEQVQSIQQTSDNGYIIGAATGNIADGDVTQIYGGSDYWIIKLDSYGNLQWQKSLGGTGFDTANSIQQTFDGGYIVAGIYERSIYPYPLNSDYGIIKLASNGDVQWQKFFGGNKSDGAKSIQQTADGGYIIAGLSNSNNGDVLGNHGNTDAWIIKTDNTGTLQWQKSLGGTGNENAETIRKTVDGGFIIIGYSSSINGDVSENHGNIDGWIVKLSPEQLSISESQKMNPPNLYPNPAKDFFYADNLPQESNIDITDMSGRKIFSQKNHEKKIKINTSAFSEGIYIVQIKSKEEIILSKKITVSR</sequence>
<dbReference type="NCBIfam" id="TIGR04183">
    <property type="entry name" value="Por_Secre_tail"/>
    <property type="match status" value="1"/>
</dbReference>
<comment type="caution">
    <text evidence="4">The sequence shown here is derived from an EMBL/GenBank/DDBJ whole genome shotgun (WGS) entry which is preliminary data.</text>
</comment>
<dbReference type="PANTHER" id="PTHR42754:SF1">
    <property type="entry name" value="LIPOPROTEIN"/>
    <property type="match status" value="1"/>
</dbReference>
<proteinExistence type="predicted"/>
<dbReference type="Pfam" id="PF18962">
    <property type="entry name" value="Por_Secre_tail"/>
    <property type="match status" value="1"/>
</dbReference>
<dbReference type="PANTHER" id="PTHR42754">
    <property type="entry name" value="ENDOGLUCANASE"/>
    <property type="match status" value="1"/>
</dbReference>
<dbReference type="InterPro" id="IPR026444">
    <property type="entry name" value="Secre_tail"/>
</dbReference>
<dbReference type="InterPro" id="IPR011047">
    <property type="entry name" value="Quinoprotein_ADH-like_sf"/>
</dbReference>
<dbReference type="Proteomes" id="UP001260959">
    <property type="component" value="Unassembled WGS sequence"/>
</dbReference>
<evidence type="ECO:0000313" key="5">
    <source>
        <dbReference type="Proteomes" id="UP001260959"/>
    </source>
</evidence>
<reference evidence="4 5" key="1">
    <citation type="submission" date="2023-08" db="EMBL/GenBank/DDBJ databases">
        <authorList>
            <person name="Maltman C."/>
        </authorList>
    </citation>
    <scope>NUCLEOTIDE SEQUENCE [LARGE SCALE GENOMIC DNA]</scope>
    <source>
        <strain evidence="4 5">ES2</strain>
    </source>
</reference>
<feature type="domain" description="Secretion system C-terminal sorting" evidence="3">
    <location>
        <begin position="440"/>
        <end position="508"/>
    </location>
</feature>
<dbReference type="EMBL" id="JAVIXS010000003">
    <property type="protein sequence ID" value="MDR4951478.1"/>
    <property type="molecule type" value="Genomic_DNA"/>
</dbReference>
<organism evidence="4 5">
    <name type="scientific">Chryseobacterium metallicongregator</name>
    <dbReference type="NCBI Taxonomy" id="3073042"/>
    <lineage>
        <taxon>Bacteria</taxon>
        <taxon>Pseudomonadati</taxon>
        <taxon>Bacteroidota</taxon>
        <taxon>Flavobacteriia</taxon>
        <taxon>Flavobacteriales</taxon>
        <taxon>Weeksellaceae</taxon>
        <taxon>Chryseobacterium group</taxon>
        <taxon>Chryseobacterium</taxon>
    </lineage>
</organism>
<protein>
    <submittedName>
        <fullName evidence="4">T9SS type A sorting domain-containing protein</fullName>
    </submittedName>
</protein>
<dbReference type="RefSeq" id="WP_309521634.1">
    <property type="nucleotide sequence ID" value="NZ_JAVIXS010000003.1"/>
</dbReference>
<dbReference type="SUPFAM" id="SSF50998">
    <property type="entry name" value="Quinoprotein alcohol dehydrogenase-like"/>
    <property type="match status" value="1"/>
</dbReference>
<accession>A0ABU1E105</accession>
<evidence type="ECO:0000259" key="3">
    <source>
        <dbReference type="Pfam" id="PF18962"/>
    </source>
</evidence>
<feature type="chain" id="PRO_5047218519" evidence="2">
    <location>
        <begin position="19"/>
        <end position="512"/>
    </location>
</feature>
<gene>
    <name evidence="4" type="ORF">REB14_04675</name>
</gene>
<keyword evidence="1 2" id="KW-0732">Signal</keyword>
<name>A0ABU1E105_9FLAO</name>